<gene>
    <name evidence="2" type="ORF">GYMLUDRAFT_227603</name>
</gene>
<dbReference type="PANTHER" id="PTHR43433:SF5">
    <property type="entry name" value="AB HYDROLASE-1 DOMAIN-CONTAINING PROTEIN"/>
    <property type="match status" value="1"/>
</dbReference>
<dbReference type="OrthoDB" id="19657at2759"/>
<proteinExistence type="predicted"/>
<dbReference type="SUPFAM" id="SSF53474">
    <property type="entry name" value="alpha/beta-Hydrolases"/>
    <property type="match status" value="1"/>
</dbReference>
<reference evidence="2 3" key="1">
    <citation type="submission" date="2014-04" db="EMBL/GenBank/DDBJ databases">
        <title>Evolutionary Origins and Diversification of the Mycorrhizal Mutualists.</title>
        <authorList>
            <consortium name="DOE Joint Genome Institute"/>
            <consortium name="Mycorrhizal Genomics Consortium"/>
            <person name="Kohler A."/>
            <person name="Kuo A."/>
            <person name="Nagy L.G."/>
            <person name="Floudas D."/>
            <person name="Copeland A."/>
            <person name="Barry K.W."/>
            <person name="Cichocki N."/>
            <person name="Veneault-Fourrey C."/>
            <person name="LaButti K."/>
            <person name="Lindquist E.A."/>
            <person name="Lipzen A."/>
            <person name="Lundell T."/>
            <person name="Morin E."/>
            <person name="Murat C."/>
            <person name="Riley R."/>
            <person name="Ohm R."/>
            <person name="Sun H."/>
            <person name="Tunlid A."/>
            <person name="Henrissat B."/>
            <person name="Grigoriev I.V."/>
            <person name="Hibbett D.S."/>
            <person name="Martin F."/>
        </authorList>
    </citation>
    <scope>NUCLEOTIDE SEQUENCE [LARGE SCALE GENOMIC DNA]</scope>
    <source>
        <strain evidence="2 3">FD-317 M1</strain>
    </source>
</reference>
<accession>A0A0D0CL11</accession>
<dbReference type="PANTHER" id="PTHR43433">
    <property type="entry name" value="HYDROLASE, ALPHA/BETA FOLD FAMILY PROTEIN"/>
    <property type="match status" value="1"/>
</dbReference>
<evidence type="ECO:0000313" key="2">
    <source>
        <dbReference type="EMBL" id="KIK59197.1"/>
    </source>
</evidence>
<evidence type="ECO:0000259" key="1">
    <source>
        <dbReference type="Pfam" id="PF00561"/>
    </source>
</evidence>
<dbReference type="GO" id="GO:0004806">
    <property type="term" value="F:triacylglycerol lipase activity"/>
    <property type="evidence" value="ECO:0007669"/>
    <property type="project" value="TreeGrafter"/>
</dbReference>
<dbReference type="InterPro" id="IPR050471">
    <property type="entry name" value="AB_hydrolase"/>
</dbReference>
<sequence>MPSVKIDKLAGGPITFNYTIATPSSNSAKKIDPKLPTVLFLHPVFVPQEVFTFQFGDPKIRQFNLISVDMRSHGETKGKVPKEFGQEMAAEDMAKFMTKLNLPPCHIFALSLGTIIALQLTVSHPDKVLSLFLISPLGLEEPQDAAEGRQAIHDAWVEGWRDGSANQEELAYAVRGALELAFYDRNQSIVQALVALVIPYCMKQWNASHLEEYRISTLDIFLNRRAHTIEELRNIKVPVKLIHGMEDVAYPLEYSQAFLARLQDAGVQASLEAIQGASHFGCVEHHHRVNPIFHDFISQCVGTRFPVTTKEIKSPWESTLKKRGWVKTEYILDDSDDE</sequence>
<organism evidence="2 3">
    <name type="scientific">Collybiopsis luxurians FD-317 M1</name>
    <dbReference type="NCBI Taxonomy" id="944289"/>
    <lineage>
        <taxon>Eukaryota</taxon>
        <taxon>Fungi</taxon>
        <taxon>Dikarya</taxon>
        <taxon>Basidiomycota</taxon>
        <taxon>Agaricomycotina</taxon>
        <taxon>Agaricomycetes</taxon>
        <taxon>Agaricomycetidae</taxon>
        <taxon>Agaricales</taxon>
        <taxon>Marasmiineae</taxon>
        <taxon>Omphalotaceae</taxon>
        <taxon>Collybiopsis</taxon>
        <taxon>Collybiopsis luxurians</taxon>
    </lineage>
</organism>
<dbReference type="InterPro" id="IPR000639">
    <property type="entry name" value="Epox_hydrolase-like"/>
</dbReference>
<dbReference type="AlphaFoldDB" id="A0A0D0CL11"/>
<dbReference type="Gene3D" id="3.40.50.1820">
    <property type="entry name" value="alpha/beta hydrolase"/>
    <property type="match status" value="1"/>
</dbReference>
<dbReference type="GO" id="GO:0046503">
    <property type="term" value="P:glycerolipid catabolic process"/>
    <property type="evidence" value="ECO:0007669"/>
    <property type="project" value="TreeGrafter"/>
</dbReference>
<dbReference type="InterPro" id="IPR029058">
    <property type="entry name" value="AB_hydrolase_fold"/>
</dbReference>
<keyword evidence="3" id="KW-1185">Reference proteome</keyword>
<dbReference type="Proteomes" id="UP000053593">
    <property type="component" value="Unassembled WGS sequence"/>
</dbReference>
<dbReference type="Pfam" id="PF00561">
    <property type="entry name" value="Abhydrolase_1"/>
    <property type="match status" value="1"/>
</dbReference>
<name>A0A0D0CL11_9AGAR</name>
<feature type="domain" description="AB hydrolase-1" evidence="1">
    <location>
        <begin position="62"/>
        <end position="285"/>
    </location>
</feature>
<dbReference type="PRINTS" id="PR00412">
    <property type="entry name" value="EPOXHYDRLASE"/>
</dbReference>
<dbReference type="EMBL" id="KN834781">
    <property type="protein sequence ID" value="KIK59197.1"/>
    <property type="molecule type" value="Genomic_DNA"/>
</dbReference>
<protein>
    <recommendedName>
        <fullName evidence="1">AB hydrolase-1 domain-containing protein</fullName>
    </recommendedName>
</protein>
<dbReference type="InterPro" id="IPR000073">
    <property type="entry name" value="AB_hydrolase_1"/>
</dbReference>
<evidence type="ECO:0000313" key="3">
    <source>
        <dbReference type="Proteomes" id="UP000053593"/>
    </source>
</evidence>
<dbReference type="HOGENOM" id="CLU_070118_0_0_1"/>